<organism evidence="2 4">
    <name type="scientific">Legionella quateirensis</name>
    <dbReference type="NCBI Taxonomy" id="45072"/>
    <lineage>
        <taxon>Bacteria</taxon>
        <taxon>Pseudomonadati</taxon>
        <taxon>Pseudomonadota</taxon>
        <taxon>Gammaproteobacteria</taxon>
        <taxon>Legionellales</taxon>
        <taxon>Legionellaceae</taxon>
        <taxon>Legionella</taxon>
    </lineage>
</organism>
<dbReference type="Proteomes" id="UP000054639">
    <property type="component" value="Unassembled WGS sequence"/>
</dbReference>
<sequence length="246" mass="27867">MNHTSREMKKNSILAVIPARGGSKRLPRKNILNLRNIPLVVYSIRAALDCDLISDVVVTSEDPEICSIASKTGALIIKRPAELAGDTISNEHVIKHAIDVFSTDNYFPEYVVLLQPTSPLRTAHHLEQCLRQFINSGMKSVMSVCKVEHHPGKFIRINQSRAEPYTSLEDVEKRTQDLEEVYRQNGAIYALKTSDFLNELKFYQSPCFPYVMKADDSIDVDSNLDLQFCEFLLSINNITRVNEHVS</sequence>
<dbReference type="InterPro" id="IPR029044">
    <property type="entry name" value="Nucleotide-diphossugar_trans"/>
</dbReference>
<dbReference type="EMBL" id="LNYR01000031">
    <property type="protein sequence ID" value="KTD47614.1"/>
    <property type="molecule type" value="Genomic_DNA"/>
</dbReference>
<gene>
    <name evidence="2" type="primary">neuA_2</name>
    <name evidence="1" type="ORF">Lqua_2007</name>
    <name evidence="2" type="ORF">NCTC12376_02452</name>
</gene>
<dbReference type="Pfam" id="PF02348">
    <property type="entry name" value="CTP_transf_3"/>
    <property type="match status" value="1"/>
</dbReference>
<evidence type="ECO:0000313" key="2">
    <source>
        <dbReference type="EMBL" id="STY18631.1"/>
    </source>
</evidence>
<dbReference type="SUPFAM" id="SSF53448">
    <property type="entry name" value="Nucleotide-diphospho-sugar transferases"/>
    <property type="match status" value="1"/>
</dbReference>
<dbReference type="InterPro" id="IPR003329">
    <property type="entry name" value="Cytidylyl_trans"/>
</dbReference>
<dbReference type="GO" id="GO:0008781">
    <property type="term" value="F:N-acylneuraminate cytidylyltransferase activity"/>
    <property type="evidence" value="ECO:0007669"/>
    <property type="project" value="UniProtKB-EC"/>
</dbReference>
<evidence type="ECO:0000313" key="4">
    <source>
        <dbReference type="Proteomes" id="UP000254230"/>
    </source>
</evidence>
<accession>A0A378KYE5</accession>
<dbReference type="PANTHER" id="PTHR21485">
    <property type="entry name" value="HAD SUPERFAMILY MEMBERS CMAS AND KDSC"/>
    <property type="match status" value="1"/>
</dbReference>
<dbReference type="EC" id="2.7.7.43" evidence="2"/>
<dbReference type="OrthoDB" id="9805604at2"/>
<dbReference type="EMBL" id="UGOW01000001">
    <property type="protein sequence ID" value="STY18631.1"/>
    <property type="molecule type" value="Genomic_DNA"/>
</dbReference>
<evidence type="ECO:0000313" key="1">
    <source>
        <dbReference type="EMBL" id="KTD47614.1"/>
    </source>
</evidence>
<reference evidence="2 4" key="2">
    <citation type="submission" date="2018-06" db="EMBL/GenBank/DDBJ databases">
        <authorList>
            <consortium name="Pathogen Informatics"/>
            <person name="Doyle S."/>
        </authorList>
    </citation>
    <scope>NUCLEOTIDE SEQUENCE [LARGE SCALE GENOMIC DNA]</scope>
    <source>
        <strain evidence="2 4">NCTC12376</strain>
    </source>
</reference>
<proteinExistence type="predicted"/>
<keyword evidence="2" id="KW-0548">Nucleotidyltransferase</keyword>
<dbReference type="PANTHER" id="PTHR21485:SF6">
    <property type="entry name" value="N-ACYLNEURAMINATE CYTIDYLYLTRANSFERASE-RELATED"/>
    <property type="match status" value="1"/>
</dbReference>
<protein>
    <submittedName>
        <fullName evidence="1">CMP-N-acetlyneuraminic acid synthetase</fullName>
    </submittedName>
    <submittedName>
        <fullName evidence="2">N-acylneuraminate cytidylyltransferase</fullName>
        <ecNumber evidence="2">2.7.7.43</ecNumber>
    </submittedName>
</protein>
<keyword evidence="3" id="KW-1185">Reference proteome</keyword>
<keyword evidence="2" id="KW-0808">Transferase</keyword>
<name>A0A378KYE5_9GAMM</name>
<dbReference type="CDD" id="cd02513">
    <property type="entry name" value="CMP-NeuAc_Synthase"/>
    <property type="match status" value="1"/>
</dbReference>
<dbReference type="Proteomes" id="UP000254230">
    <property type="component" value="Unassembled WGS sequence"/>
</dbReference>
<dbReference type="InterPro" id="IPR050793">
    <property type="entry name" value="CMP-NeuNAc_synthase"/>
</dbReference>
<dbReference type="Gene3D" id="3.90.550.10">
    <property type="entry name" value="Spore Coat Polysaccharide Biosynthesis Protein SpsA, Chain A"/>
    <property type="match status" value="1"/>
</dbReference>
<dbReference type="STRING" id="45072.Lqua_2007"/>
<dbReference type="RefSeq" id="WP_133141025.1">
    <property type="nucleotide sequence ID" value="NZ_CAAAIL010000001.1"/>
</dbReference>
<reference evidence="1 3" key="1">
    <citation type="submission" date="2015-11" db="EMBL/GenBank/DDBJ databases">
        <title>Genomic analysis of 38 Legionella species identifies large and diverse effector repertoires.</title>
        <authorList>
            <person name="Burstein D."/>
            <person name="Amaro F."/>
            <person name="Zusman T."/>
            <person name="Lifshitz Z."/>
            <person name="Cohen O."/>
            <person name="Gilbert J.A."/>
            <person name="Pupko T."/>
            <person name="Shuman H.A."/>
            <person name="Segal G."/>
        </authorList>
    </citation>
    <scope>NUCLEOTIDE SEQUENCE [LARGE SCALE GENOMIC DNA]</scope>
    <source>
        <strain evidence="1 3">ATCC 49507</strain>
    </source>
</reference>
<evidence type="ECO:0000313" key="3">
    <source>
        <dbReference type="Proteomes" id="UP000054639"/>
    </source>
</evidence>
<dbReference type="AlphaFoldDB" id="A0A378KYE5"/>